<feature type="transmembrane region" description="Helical" evidence="5">
    <location>
        <begin position="190"/>
        <end position="211"/>
    </location>
</feature>
<dbReference type="Pfam" id="PF00083">
    <property type="entry name" value="Sugar_tr"/>
    <property type="match status" value="1"/>
</dbReference>
<dbReference type="PROSITE" id="PS00216">
    <property type="entry name" value="SUGAR_TRANSPORT_1"/>
    <property type="match status" value="1"/>
</dbReference>
<proteinExistence type="predicted"/>
<dbReference type="CDD" id="cd17317">
    <property type="entry name" value="MFS_SLC22"/>
    <property type="match status" value="1"/>
</dbReference>
<dbReference type="InterPro" id="IPR005828">
    <property type="entry name" value="MFS_sugar_transport-like"/>
</dbReference>
<dbReference type="SUPFAM" id="SSF103473">
    <property type="entry name" value="MFS general substrate transporter"/>
    <property type="match status" value="1"/>
</dbReference>
<accession>A0A9P0FGU3</accession>
<dbReference type="EMBL" id="OV121134">
    <property type="protein sequence ID" value="CAH0552807.1"/>
    <property type="molecule type" value="Genomic_DNA"/>
</dbReference>
<feature type="transmembrane region" description="Helical" evidence="5">
    <location>
        <begin position="399"/>
        <end position="417"/>
    </location>
</feature>
<organism evidence="7 8">
    <name type="scientific">Brassicogethes aeneus</name>
    <name type="common">Rape pollen beetle</name>
    <name type="synonym">Meligethes aeneus</name>
    <dbReference type="NCBI Taxonomy" id="1431903"/>
    <lineage>
        <taxon>Eukaryota</taxon>
        <taxon>Metazoa</taxon>
        <taxon>Ecdysozoa</taxon>
        <taxon>Arthropoda</taxon>
        <taxon>Hexapoda</taxon>
        <taxon>Insecta</taxon>
        <taxon>Pterygota</taxon>
        <taxon>Neoptera</taxon>
        <taxon>Endopterygota</taxon>
        <taxon>Coleoptera</taxon>
        <taxon>Polyphaga</taxon>
        <taxon>Cucujiformia</taxon>
        <taxon>Nitidulidae</taxon>
        <taxon>Meligethinae</taxon>
        <taxon>Brassicogethes</taxon>
    </lineage>
</organism>
<dbReference type="Proteomes" id="UP001154078">
    <property type="component" value="Chromosome 3"/>
</dbReference>
<keyword evidence="3 5" id="KW-1133">Transmembrane helix</keyword>
<dbReference type="AlphaFoldDB" id="A0A9P0FGU3"/>
<keyword evidence="8" id="KW-1185">Reference proteome</keyword>
<dbReference type="Gene3D" id="1.20.1250.20">
    <property type="entry name" value="MFS general substrate transporter like domains"/>
    <property type="match status" value="1"/>
</dbReference>
<dbReference type="GO" id="GO:0016020">
    <property type="term" value="C:membrane"/>
    <property type="evidence" value="ECO:0007669"/>
    <property type="project" value="UniProtKB-SubCell"/>
</dbReference>
<evidence type="ECO:0000259" key="6">
    <source>
        <dbReference type="PROSITE" id="PS50850"/>
    </source>
</evidence>
<feature type="transmembrane region" description="Helical" evidence="5">
    <location>
        <begin position="25"/>
        <end position="46"/>
    </location>
</feature>
<reference evidence="7" key="1">
    <citation type="submission" date="2021-12" db="EMBL/GenBank/DDBJ databases">
        <authorList>
            <person name="King R."/>
        </authorList>
    </citation>
    <scope>NUCLEOTIDE SEQUENCE</scope>
</reference>
<sequence length="522" mass="58652">MTPNLETSLDNVLIKLGDLGQYQRVVFSLVCYAIILHSCVHVAFVFTTINIEHRCEIPGCDTNTSGFEPAWLKNVVPFEKNRPVKCEMFAKLENETCSIDLKNNEVVKCSSFVYQTQEKSILQEYDLHCENNLWKLTLVGTINNIGQFFGLFISGMLSDRFGRKQVLIWGMIGCATCGIIRAFMPTYELFLVFEFLDAAFGAGTYICGFVLGVELVGPKKRVLTGVISSSCYALGEIFAAGVAWILQSWRPIIFTLYSPIFLIITFIWIVPESVRWSLSKGRIEEAKKTLRKVAKVNHKELSENTLDKLSLMMQDEPIKSKNPFREVLQSTPIMLRLINCCFCWITCAFLFYGLTLNSVALAGNSYLDFILSAVVEIPAYISCNFIVDRWGRRKTLSWSYILTGAACAGFIFMPPHLEWGSLVVYLIGKFGATAAFTILYVLTSEMFPTPMRHSFMGTCSTFGRIGSMVSPQTPLLAQIWKPLPLVMFSSMSLIAGLLTLLFPETHNTKLPDTMEEAIEIGK</sequence>
<feature type="domain" description="Major facilitator superfamily (MFS) profile" evidence="6">
    <location>
        <begin position="86"/>
        <end position="507"/>
    </location>
</feature>
<dbReference type="OrthoDB" id="2261376at2759"/>
<protein>
    <recommendedName>
        <fullName evidence="6">Major facilitator superfamily (MFS) profile domain-containing protein</fullName>
    </recommendedName>
</protein>
<evidence type="ECO:0000256" key="1">
    <source>
        <dbReference type="ARBA" id="ARBA00004141"/>
    </source>
</evidence>
<evidence type="ECO:0000313" key="7">
    <source>
        <dbReference type="EMBL" id="CAH0552807.1"/>
    </source>
</evidence>
<evidence type="ECO:0000313" key="8">
    <source>
        <dbReference type="Proteomes" id="UP001154078"/>
    </source>
</evidence>
<dbReference type="GO" id="GO:0022857">
    <property type="term" value="F:transmembrane transporter activity"/>
    <property type="evidence" value="ECO:0007669"/>
    <property type="project" value="InterPro"/>
</dbReference>
<evidence type="ECO:0000256" key="2">
    <source>
        <dbReference type="ARBA" id="ARBA00022692"/>
    </source>
</evidence>
<dbReference type="PANTHER" id="PTHR24064">
    <property type="entry name" value="SOLUTE CARRIER FAMILY 22 MEMBER"/>
    <property type="match status" value="1"/>
</dbReference>
<dbReference type="InterPro" id="IPR036259">
    <property type="entry name" value="MFS_trans_sf"/>
</dbReference>
<feature type="transmembrane region" description="Helical" evidence="5">
    <location>
        <begin position="366"/>
        <end position="387"/>
    </location>
</feature>
<dbReference type="PROSITE" id="PS50850">
    <property type="entry name" value="MFS"/>
    <property type="match status" value="1"/>
</dbReference>
<evidence type="ECO:0000256" key="4">
    <source>
        <dbReference type="ARBA" id="ARBA00023136"/>
    </source>
</evidence>
<keyword evidence="4 5" id="KW-0472">Membrane</keyword>
<evidence type="ECO:0000256" key="5">
    <source>
        <dbReference type="SAM" id="Phobius"/>
    </source>
</evidence>
<dbReference type="InterPro" id="IPR020846">
    <property type="entry name" value="MFS_dom"/>
</dbReference>
<name>A0A9P0FGU3_BRAAE</name>
<evidence type="ECO:0000256" key="3">
    <source>
        <dbReference type="ARBA" id="ARBA00022989"/>
    </source>
</evidence>
<comment type="subcellular location">
    <subcellularLocation>
        <location evidence="1">Membrane</location>
        <topology evidence="1">Multi-pass membrane protein</topology>
    </subcellularLocation>
</comment>
<feature type="transmembrane region" description="Helical" evidence="5">
    <location>
        <begin position="223"/>
        <end position="246"/>
    </location>
</feature>
<keyword evidence="2 5" id="KW-0812">Transmembrane</keyword>
<feature type="transmembrane region" description="Helical" evidence="5">
    <location>
        <begin position="252"/>
        <end position="270"/>
    </location>
</feature>
<dbReference type="InterPro" id="IPR005829">
    <property type="entry name" value="Sugar_transporter_CS"/>
</dbReference>
<feature type="transmembrane region" description="Helical" evidence="5">
    <location>
        <begin position="423"/>
        <end position="442"/>
    </location>
</feature>
<feature type="transmembrane region" description="Helical" evidence="5">
    <location>
        <begin position="333"/>
        <end position="354"/>
    </location>
</feature>
<feature type="transmembrane region" description="Helical" evidence="5">
    <location>
        <begin position="166"/>
        <end position="184"/>
    </location>
</feature>
<gene>
    <name evidence="7" type="ORF">MELIAE_LOCUS4955</name>
</gene>